<keyword evidence="2" id="KW-1185">Reference proteome</keyword>
<name>A0A8J5JWQ5_HOMAM</name>
<dbReference type="Proteomes" id="UP000747542">
    <property type="component" value="Unassembled WGS sequence"/>
</dbReference>
<dbReference type="AlphaFoldDB" id="A0A8J5JWQ5"/>
<protein>
    <submittedName>
        <fullName evidence="1">Uncharacterized protein</fullName>
    </submittedName>
</protein>
<sequence>MPLSLTHSDGTTLKTDKVILTKALESKQQVVLMDSDLPPIKATIIDSGSILYVTILKHSKSTYATMARNLQIKICSTSGEQIHMVFDKYQSPSIKDYERSMRGFWCSSSNCHYWA</sequence>
<reference evidence="1" key="1">
    <citation type="journal article" date="2021" name="Sci. Adv.">
        <title>The American lobster genome reveals insights on longevity, neural, and immune adaptations.</title>
        <authorList>
            <person name="Polinski J.M."/>
            <person name="Zimin A.V."/>
            <person name="Clark K.F."/>
            <person name="Kohn A.B."/>
            <person name="Sadowski N."/>
            <person name="Timp W."/>
            <person name="Ptitsyn A."/>
            <person name="Khanna P."/>
            <person name="Romanova D.Y."/>
            <person name="Williams P."/>
            <person name="Greenwood S.J."/>
            <person name="Moroz L.L."/>
            <person name="Walt D.R."/>
            <person name="Bodnar A.G."/>
        </authorList>
    </citation>
    <scope>NUCLEOTIDE SEQUENCE</scope>
    <source>
        <strain evidence="1">GMGI-L3</strain>
    </source>
</reference>
<dbReference type="EMBL" id="JAHLQT010026502">
    <property type="protein sequence ID" value="KAG7162925.1"/>
    <property type="molecule type" value="Genomic_DNA"/>
</dbReference>
<proteinExistence type="predicted"/>
<accession>A0A8J5JWQ5</accession>
<evidence type="ECO:0000313" key="2">
    <source>
        <dbReference type="Proteomes" id="UP000747542"/>
    </source>
</evidence>
<organism evidence="1 2">
    <name type="scientific">Homarus americanus</name>
    <name type="common">American lobster</name>
    <dbReference type="NCBI Taxonomy" id="6706"/>
    <lineage>
        <taxon>Eukaryota</taxon>
        <taxon>Metazoa</taxon>
        <taxon>Ecdysozoa</taxon>
        <taxon>Arthropoda</taxon>
        <taxon>Crustacea</taxon>
        <taxon>Multicrustacea</taxon>
        <taxon>Malacostraca</taxon>
        <taxon>Eumalacostraca</taxon>
        <taxon>Eucarida</taxon>
        <taxon>Decapoda</taxon>
        <taxon>Pleocyemata</taxon>
        <taxon>Astacidea</taxon>
        <taxon>Nephropoidea</taxon>
        <taxon>Nephropidae</taxon>
        <taxon>Homarus</taxon>
    </lineage>
</organism>
<evidence type="ECO:0000313" key="1">
    <source>
        <dbReference type="EMBL" id="KAG7162925.1"/>
    </source>
</evidence>
<gene>
    <name evidence="1" type="ORF">Hamer_G001943</name>
</gene>
<comment type="caution">
    <text evidence="1">The sequence shown here is derived from an EMBL/GenBank/DDBJ whole genome shotgun (WGS) entry which is preliminary data.</text>
</comment>